<name>A0A9X0WEU9_9GAMM</name>
<dbReference type="PANTHER" id="PTHR38657">
    <property type="entry name" value="SLR1343 PROTEIN"/>
    <property type="match status" value="1"/>
</dbReference>
<sequence length="509" mass="58024">MRLRRLVIILGDQLNLASAAFDGFDPEHDQVWMAELPEESTQVWSHKARITYFLSAMRHFAETLEARAIPLRYLRLGEHPYPGFDAALLAQIASTRPEQLIVVQPGDYRTLKTLRQIADQAGVPFEVRPDRHFLIDLDDFGTWMAGRKAPRLEHFYRAMRKQTGLLMDGKDPVGGSWNFDQQNRKPFGRAGPGMIPEPLGFAADEITRAVINDVGHHFSDHPGSTAHFDWPVTPEQAAAALEDFVRHRLPAFGPFQDALWTGEPFLYHSRLAAAMNLKLISPRVVLDATVAAGARGDAPLASVEGFVRQILGWREYVRGLYWTRMPDYLDWNHLDAQAALPAFYWTGDTDMHCLAQTIRQTLDYGYAHHIQRLMVTGLFALLLGVEPRQVHAWYLAVYVDAVEWVELPNVLGMSQFADGGLMASKPYVASGKYIQRMSNYCASCPFDPADASGEMACPFTALYWDFLMRHEERFRNHPRAGMQWRHLDRLQDEQRSRIRSRAEAIRRHL</sequence>
<dbReference type="Pfam" id="PF04244">
    <property type="entry name" value="DPRP"/>
    <property type="match status" value="1"/>
</dbReference>
<organism evidence="1 2">
    <name type="scientific">Lamprobacter modestohalophilus</name>
    <dbReference type="NCBI Taxonomy" id="1064514"/>
    <lineage>
        <taxon>Bacteria</taxon>
        <taxon>Pseudomonadati</taxon>
        <taxon>Pseudomonadota</taxon>
        <taxon>Gammaproteobacteria</taxon>
        <taxon>Chromatiales</taxon>
        <taxon>Chromatiaceae</taxon>
        <taxon>Lamprobacter</taxon>
    </lineage>
</organism>
<evidence type="ECO:0000313" key="2">
    <source>
        <dbReference type="Proteomes" id="UP001138768"/>
    </source>
</evidence>
<protein>
    <submittedName>
        <fullName evidence="1">Cryptochrome/photolyase family protein</fullName>
    </submittedName>
</protein>
<evidence type="ECO:0000313" key="1">
    <source>
        <dbReference type="EMBL" id="MBK1621753.1"/>
    </source>
</evidence>
<dbReference type="Proteomes" id="UP001138768">
    <property type="component" value="Unassembled WGS sequence"/>
</dbReference>
<dbReference type="Gene3D" id="3.40.50.620">
    <property type="entry name" value="HUPs"/>
    <property type="match status" value="1"/>
</dbReference>
<proteinExistence type="predicted"/>
<dbReference type="InterPro" id="IPR007357">
    <property type="entry name" value="PhrB-like"/>
</dbReference>
<reference evidence="1 2" key="1">
    <citation type="journal article" date="2020" name="Microorganisms">
        <title>Osmotic Adaptation and Compatible Solute Biosynthesis of Phototrophic Bacteria as Revealed from Genome Analyses.</title>
        <authorList>
            <person name="Imhoff J.F."/>
            <person name="Rahn T."/>
            <person name="Kunzel S."/>
            <person name="Keller A."/>
            <person name="Neulinger S.C."/>
        </authorList>
    </citation>
    <scope>NUCLEOTIDE SEQUENCE [LARGE SCALE GENOMIC DNA]</scope>
    <source>
        <strain evidence="1 2">DSM 25653</strain>
    </source>
</reference>
<gene>
    <name evidence="1" type="ORF">CKO42_25890</name>
</gene>
<dbReference type="PANTHER" id="PTHR38657:SF1">
    <property type="entry name" value="SLR1343 PROTEIN"/>
    <property type="match status" value="1"/>
</dbReference>
<dbReference type="AlphaFoldDB" id="A0A9X0WEU9"/>
<dbReference type="Gene3D" id="1.10.579.10">
    <property type="entry name" value="DNA Cyclobutane Dipyrimidine Photolyase, subunit A, domain 3"/>
    <property type="match status" value="1"/>
</dbReference>
<dbReference type="Gene3D" id="1.25.40.80">
    <property type="match status" value="1"/>
</dbReference>
<dbReference type="Gene3D" id="1.10.10.1710">
    <property type="entry name" value="Deoxyribodipyrimidine photolyase-related"/>
    <property type="match status" value="1"/>
</dbReference>
<dbReference type="InterPro" id="IPR052551">
    <property type="entry name" value="UV-DNA_repair_photolyase"/>
</dbReference>
<dbReference type="SUPFAM" id="SSF48173">
    <property type="entry name" value="Cryptochrome/photolyase FAD-binding domain"/>
    <property type="match status" value="1"/>
</dbReference>
<dbReference type="InterPro" id="IPR014729">
    <property type="entry name" value="Rossmann-like_a/b/a_fold"/>
</dbReference>
<keyword evidence="2" id="KW-1185">Reference proteome</keyword>
<dbReference type="EMBL" id="NRRY01000111">
    <property type="protein sequence ID" value="MBK1621753.1"/>
    <property type="molecule type" value="Genomic_DNA"/>
</dbReference>
<accession>A0A9X0WEU9</accession>
<comment type="caution">
    <text evidence="1">The sequence shown here is derived from an EMBL/GenBank/DDBJ whole genome shotgun (WGS) entry which is preliminary data.</text>
</comment>
<dbReference type="InterPro" id="IPR036134">
    <property type="entry name" value="Crypto/Photolyase_FAD-like_sf"/>
</dbReference>
<dbReference type="RefSeq" id="WP_200251934.1">
    <property type="nucleotide sequence ID" value="NZ_NRRY01000111.1"/>
</dbReference>